<dbReference type="TCDB" id="1.B.67.1.7">
    <property type="family name" value="the putative beta barrel porin-4 (bbp4) family"/>
</dbReference>
<dbReference type="AlphaFoldDB" id="C1DVX4"/>
<evidence type="ECO:0000256" key="1">
    <source>
        <dbReference type="SAM" id="Coils"/>
    </source>
</evidence>
<dbReference type="InterPro" id="IPR023614">
    <property type="entry name" value="Porin_dom_sf"/>
</dbReference>
<proteinExistence type="predicted"/>
<dbReference type="Gene3D" id="2.40.160.10">
    <property type="entry name" value="Porin"/>
    <property type="match status" value="1"/>
</dbReference>
<dbReference type="KEGG" id="saf:SULAZ_1292"/>
<evidence type="ECO:0000313" key="3">
    <source>
        <dbReference type="EMBL" id="ACN99061.1"/>
    </source>
</evidence>
<keyword evidence="1" id="KW-0175">Coiled coil</keyword>
<keyword evidence="4" id="KW-1185">Reference proteome</keyword>
<dbReference type="STRING" id="204536.SULAZ_1292"/>
<dbReference type="Proteomes" id="UP000001369">
    <property type="component" value="Chromosome"/>
</dbReference>
<reference evidence="3 4" key="1">
    <citation type="journal article" date="2009" name="J. Bacteriol.">
        <title>Complete and draft genome sequences of six members of the Aquificales.</title>
        <authorList>
            <person name="Reysenbach A.L."/>
            <person name="Hamamura N."/>
            <person name="Podar M."/>
            <person name="Griffiths E."/>
            <person name="Ferreira S."/>
            <person name="Hochstein R."/>
            <person name="Heidelberg J."/>
            <person name="Johnson J."/>
            <person name="Mead D."/>
            <person name="Pohorille A."/>
            <person name="Sarmiento M."/>
            <person name="Schweighofer K."/>
            <person name="Seshadri R."/>
            <person name="Voytek M.A."/>
        </authorList>
    </citation>
    <scope>NUCLEOTIDE SEQUENCE [LARGE SCALE GENOMIC DNA]</scope>
    <source>
        <strain evidence="4">Az-Fu1 / DSM 15241 / OCM 825</strain>
    </source>
</reference>
<evidence type="ECO:0000256" key="2">
    <source>
        <dbReference type="SAM" id="SignalP"/>
    </source>
</evidence>
<accession>C1DVX4</accession>
<feature type="coiled-coil region" evidence="1">
    <location>
        <begin position="41"/>
        <end position="79"/>
    </location>
</feature>
<evidence type="ECO:0008006" key="5">
    <source>
        <dbReference type="Google" id="ProtNLM"/>
    </source>
</evidence>
<protein>
    <recommendedName>
        <fullName evidence="5">Phosphate-selective porin O and P</fullName>
    </recommendedName>
</protein>
<feature type="signal peptide" evidence="2">
    <location>
        <begin position="1"/>
        <end position="19"/>
    </location>
</feature>
<dbReference type="SUPFAM" id="SSF56935">
    <property type="entry name" value="Porins"/>
    <property type="match status" value="1"/>
</dbReference>
<name>C1DVX4_SULAA</name>
<dbReference type="EMBL" id="CP001229">
    <property type="protein sequence ID" value="ACN99061.1"/>
    <property type="molecule type" value="Genomic_DNA"/>
</dbReference>
<evidence type="ECO:0000313" key="4">
    <source>
        <dbReference type="Proteomes" id="UP000001369"/>
    </source>
</evidence>
<dbReference type="HOGENOM" id="CLU_050850_0_0_0"/>
<dbReference type="OrthoDB" id="5289600at2"/>
<feature type="chain" id="PRO_5002908670" description="Phosphate-selective porin O and P" evidence="2">
    <location>
        <begin position="20"/>
        <end position="430"/>
    </location>
</feature>
<dbReference type="eggNOG" id="COG3203">
    <property type="taxonomic scope" value="Bacteria"/>
</dbReference>
<organism evidence="3 4">
    <name type="scientific">Sulfurihydrogenibium azorense (strain DSM 15241 / OCM 825 / Az-Fu1)</name>
    <dbReference type="NCBI Taxonomy" id="204536"/>
    <lineage>
        <taxon>Bacteria</taxon>
        <taxon>Pseudomonadati</taxon>
        <taxon>Aquificota</taxon>
        <taxon>Aquificia</taxon>
        <taxon>Aquificales</taxon>
        <taxon>Hydrogenothermaceae</taxon>
        <taxon>Sulfurihydrogenibium</taxon>
    </lineage>
</organism>
<keyword evidence="2" id="KW-0732">Signal</keyword>
<gene>
    <name evidence="3" type="ordered locus">SULAZ_1292</name>
</gene>
<dbReference type="RefSeq" id="WP_012674381.1">
    <property type="nucleotide sequence ID" value="NC_012438.1"/>
</dbReference>
<sequence length="430" mass="49071">MKKSLAVLALMGAVGFSQAAVVENPILKKLVEKGILTEQEAAAIDEQLAQEEAEKAKYQAEIDKTAMEAKEKLSKLEKKWGDMPALAGKFKKFEIGGKAYIGYTYTVDKKQYTGNNDRGDFEVRRFYFDTKAYLNDKDHIRFTTDLSAGTDYKLKIKYGYLYKDISGLIPHTGFEFGVAHTPWIDFEEHTGWWYRSIDKTFIESSNGMGLWPSADLGINFKTKTPYVSSEIGMFNGEGYDKINTSSKNSSGIHNSFEGRITYHILGNGDKKLSPTKDQYANVSLHLASNIGYNDAYLTHKNLNLYHIHAVYNHPMFLIAAQYGKVDYNTQSANAGDGYSVNFEVRPVKDWSIFGRYDYWKPKNKQGTTTAYWDKRRAYYVGVAYTMNKYVKWIINYENFDYSGKDDLANTAKSSSYFDKSQYKLTAELSW</sequence>